<keyword evidence="2" id="KW-0489">Methyltransferase</keyword>
<organism evidence="2 3">
    <name type="scientific">Saccharopolyspora phatthalungensis</name>
    <dbReference type="NCBI Taxonomy" id="664693"/>
    <lineage>
        <taxon>Bacteria</taxon>
        <taxon>Bacillati</taxon>
        <taxon>Actinomycetota</taxon>
        <taxon>Actinomycetes</taxon>
        <taxon>Pseudonocardiales</taxon>
        <taxon>Pseudonocardiaceae</taxon>
        <taxon>Saccharopolyspora</taxon>
    </lineage>
</organism>
<feature type="domain" description="Methyltransferase type 11" evidence="1">
    <location>
        <begin position="55"/>
        <end position="142"/>
    </location>
</feature>
<dbReference type="Pfam" id="PF08241">
    <property type="entry name" value="Methyltransf_11"/>
    <property type="match status" value="1"/>
</dbReference>
<dbReference type="InterPro" id="IPR013216">
    <property type="entry name" value="Methyltransf_11"/>
</dbReference>
<dbReference type="CDD" id="cd02440">
    <property type="entry name" value="AdoMet_MTases"/>
    <property type="match status" value="1"/>
</dbReference>
<dbReference type="Proteomes" id="UP000584374">
    <property type="component" value="Unassembled WGS sequence"/>
</dbReference>
<reference evidence="2 3" key="1">
    <citation type="submission" date="2020-08" db="EMBL/GenBank/DDBJ databases">
        <title>Sequencing the genomes of 1000 actinobacteria strains.</title>
        <authorList>
            <person name="Klenk H.-P."/>
        </authorList>
    </citation>
    <scope>NUCLEOTIDE SEQUENCE [LARGE SCALE GENOMIC DNA]</scope>
    <source>
        <strain evidence="2 3">DSM 45584</strain>
    </source>
</reference>
<gene>
    <name evidence="2" type="ORF">BJ970_003624</name>
</gene>
<sequence length="267" mass="28630">MKGPDTTSRAVLAESAYSDERHLAARQSLYGWQRPRHDLPGIVLDHLPVEVGVVLDVGCGNGKYVTRIRAQRPDLTVIGMDISAGILTGVGPPVAVADAAALPAADDCAAAVLAMHMLYHVTDLNAALSEVARVLKPGGVVIASTNARDDKRELDDLWGSAAADVLGTDHRPLRISLSSGFSLDDAPDLLRTYFADVRVVELPGVITVTEPEPVIAHLASYRAWADSVGVPFDVTLDRARQRLHELIERDGAFHIHCRGGILLCTAR</sequence>
<dbReference type="SUPFAM" id="SSF53335">
    <property type="entry name" value="S-adenosyl-L-methionine-dependent methyltransferases"/>
    <property type="match status" value="1"/>
</dbReference>
<keyword evidence="2" id="KW-0808">Transferase</keyword>
<dbReference type="GO" id="GO:0008757">
    <property type="term" value="F:S-adenosylmethionine-dependent methyltransferase activity"/>
    <property type="evidence" value="ECO:0007669"/>
    <property type="project" value="InterPro"/>
</dbReference>
<comment type="caution">
    <text evidence="2">The sequence shown here is derived from an EMBL/GenBank/DDBJ whole genome shotgun (WGS) entry which is preliminary data.</text>
</comment>
<evidence type="ECO:0000313" key="3">
    <source>
        <dbReference type="Proteomes" id="UP000584374"/>
    </source>
</evidence>
<accession>A0A840Q8B6</accession>
<proteinExistence type="predicted"/>
<name>A0A840Q8B6_9PSEU</name>
<dbReference type="PANTHER" id="PTHR43591:SF24">
    <property type="entry name" value="2-METHOXY-6-POLYPRENYL-1,4-BENZOQUINOL METHYLASE, MITOCHONDRIAL"/>
    <property type="match status" value="1"/>
</dbReference>
<dbReference type="Gene3D" id="3.40.50.150">
    <property type="entry name" value="Vaccinia Virus protein VP39"/>
    <property type="match status" value="1"/>
</dbReference>
<dbReference type="PANTHER" id="PTHR43591">
    <property type="entry name" value="METHYLTRANSFERASE"/>
    <property type="match status" value="1"/>
</dbReference>
<dbReference type="InterPro" id="IPR029063">
    <property type="entry name" value="SAM-dependent_MTases_sf"/>
</dbReference>
<dbReference type="AlphaFoldDB" id="A0A840Q8B6"/>
<evidence type="ECO:0000259" key="1">
    <source>
        <dbReference type="Pfam" id="PF08241"/>
    </source>
</evidence>
<protein>
    <submittedName>
        <fullName evidence="2">SAM-dependent methyltransferase</fullName>
    </submittedName>
</protein>
<dbReference type="RefSeq" id="WP_184727290.1">
    <property type="nucleotide sequence ID" value="NZ_JACHIW010000001.1"/>
</dbReference>
<dbReference type="EMBL" id="JACHIW010000001">
    <property type="protein sequence ID" value="MBB5156090.1"/>
    <property type="molecule type" value="Genomic_DNA"/>
</dbReference>
<keyword evidence="3" id="KW-1185">Reference proteome</keyword>
<dbReference type="GO" id="GO:0032259">
    <property type="term" value="P:methylation"/>
    <property type="evidence" value="ECO:0007669"/>
    <property type="project" value="UniProtKB-KW"/>
</dbReference>
<evidence type="ECO:0000313" key="2">
    <source>
        <dbReference type="EMBL" id="MBB5156090.1"/>
    </source>
</evidence>